<dbReference type="OrthoDB" id="9785185at2"/>
<dbReference type="EMBL" id="FZOJ01000010">
    <property type="protein sequence ID" value="SNS43596.1"/>
    <property type="molecule type" value="Genomic_DNA"/>
</dbReference>
<evidence type="ECO:0000259" key="1">
    <source>
        <dbReference type="Pfam" id="PF00535"/>
    </source>
</evidence>
<dbReference type="Pfam" id="PF00535">
    <property type="entry name" value="Glycos_transf_2"/>
    <property type="match status" value="1"/>
</dbReference>
<dbReference type="RefSeq" id="WP_089283057.1">
    <property type="nucleotide sequence ID" value="NZ_FZOJ01000010.1"/>
</dbReference>
<keyword evidence="3" id="KW-1185">Reference proteome</keyword>
<name>A0A239EG19_9FIRM</name>
<organism evidence="2 3">
    <name type="scientific">Anaerovirgula multivorans</name>
    <dbReference type="NCBI Taxonomy" id="312168"/>
    <lineage>
        <taxon>Bacteria</taxon>
        <taxon>Bacillati</taxon>
        <taxon>Bacillota</taxon>
        <taxon>Clostridia</taxon>
        <taxon>Peptostreptococcales</taxon>
        <taxon>Natronincolaceae</taxon>
        <taxon>Anaerovirgula</taxon>
    </lineage>
</organism>
<accession>A0A239EG19</accession>
<protein>
    <submittedName>
        <fullName evidence="2">Glycosyltransferase involved in cell wall bisynthesis</fullName>
    </submittedName>
</protein>
<dbReference type="Gene3D" id="3.90.550.10">
    <property type="entry name" value="Spore Coat Polysaccharide Biosynthesis Protein SpsA, Chain A"/>
    <property type="match status" value="1"/>
</dbReference>
<dbReference type="InterPro" id="IPR001173">
    <property type="entry name" value="Glyco_trans_2-like"/>
</dbReference>
<reference evidence="2 3" key="1">
    <citation type="submission" date="2017-06" db="EMBL/GenBank/DDBJ databases">
        <authorList>
            <person name="Kim H.J."/>
            <person name="Triplett B.A."/>
        </authorList>
    </citation>
    <scope>NUCLEOTIDE SEQUENCE [LARGE SCALE GENOMIC DNA]</scope>
    <source>
        <strain evidence="2 3">SCA</strain>
    </source>
</reference>
<feature type="domain" description="Glycosyltransferase 2-like" evidence="1">
    <location>
        <begin position="8"/>
        <end position="160"/>
    </location>
</feature>
<keyword evidence="2" id="KW-0808">Transferase</keyword>
<sequence>MGNKPLVSVAIITYNQEEYLKECIESVLAQDYDNIEIVVADDASQDGTQAMLKEYDKKYPEKFKLVLSKINQGITANSNNALFACKGKYIAWLGGDDLFLPSKITKQVKFMEANPELVISYHNIDRFDSNTGRTLYYVNDVRGRHEGNVDVIIEHGTFMGACSVMVLREACPKCFNPKIPIASDWLFWIETCYNGKIGYIDEILSKQRRHSNNITKLTTYKTKLKERILTLNLVNTKKISNPNSIRKAKARVQYHYALNCILNDSNEASVAIKDSIESHDLGWKQKLIQILIKFKIQDIYKFYYKHFKAKE</sequence>
<dbReference type="GO" id="GO:0016758">
    <property type="term" value="F:hexosyltransferase activity"/>
    <property type="evidence" value="ECO:0007669"/>
    <property type="project" value="UniProtKB-ARBA"/>
</dbReference>
<evidence type="ECO:0000313" key="2">
    <source>
        <dbReference type="EMBL" id="SNS43596.1"/>
    </source>
</evidence>
<dbReference type="AlphaFoldDB" id="A0A239EG19"/>
<evidence type="ECO:0000313" key="3">
    <source>
        <dbReference type="Proteomes" id="UP000198304"/>
    </source>
</evidence>
<dbReference type="PANTHER" id="PTHR22916:SF3">
    <property type="entry name" value="UDP-GLCNAC:BETAGAL BETA-1,3-N-ACETYLGLUCOSAMINYLTRANSFERASE-LIKE PROTEIN 1"/>
    <property type="match status" value="1"/>
</dbReference>
<dbReference type="PANTHER" id="PTHR22916">
    <property type="entry name" value="GLYCOSYLTRANSFERASE"/>
    <property type="match status" value="1"/>
</dbReference>
<proteinExistence type="predicted"/>
<dbReference type="Proteomes" id="UP000198304">
    <property type="component" value="Unassembled WGS sequence"/>
</dbReference>
<dbReference type="SUPFAM" id="SSF53448">
    <property type="entry name" value="Nucleotide-diphospho-sugar transferases"/>
    <property type="match status" value="1"/>
</dbReference>
<dbReference type="InterPro" id="IPR029044">
    <property type="entry name" value="Nucleotide-diphossugar_trans"/>
</dbReference>
<gene>
    <name evidence="2" type="ORF">SAMN05446037_101016</name>
</gene>